<feature type="compositionally biased region" description="Low complexity" evidence="1">
    <location>
        <begin position="143"/>
        <end position="155"/>
    </location>
</feature>
<evidence type="ECO:0000313" key="3">
    <source>
        <dbReference type="EMBL" id="MCR0981856.1"/>
    </source>
</evidence>
<protein>
    <submittedName>
        <fullName evidence="3">Uncharacterized protein</fullName>
    </submittedName>
</protein>
<keyword evidence="2" id="KW-0472">Membrane</keyword>
<keyword evidence="2" id="KW-0812">Transmembrane</keyword>
<reference evidence="3 4" key="1">
    <citation type="submission" date="2022-06" db="EMBL/GenBank/DDBJ databases">
        <title>Roseomonas CN29.</title>
        <authorList>
            <person name="Cheng Y."/>
            <person name="He X."/>
        </authorList>
    </citation>
    <scope>NUCLEOTIDE SEQUENCE [LARGE SCALE GENOMIC DNA]</scope>
    <source>
        <strain evidence="3 4">CN29</strain>
    </source>
</reference>
<feature type="region of interest" description="Disordered" evidence="1">
    <location>
        <begin position="133"/>
        <end position="171"/>
    </location>
</feature>
<dbReference type="Proteomes" id="UP001524642">
    <property type="component" value="Unassembled WGS sequence"/>
</dbReference>
<comment type="caution">
    <text evidence="3">The sequence shown here is derived from an EMBL/GenBank/DDBJ whole genome shotgun (WGS) entry which is preliminary data.</text>
</comment>
<feature type="transmembrane region" description="Helical" evidence="2">
    <location>
        <begin position="99"/>
        <end position="117"/>
    </location>
</feature>
<keyword evidence="4" id="KW-1185">Reference proteome</keyword>
<gene>
    <name evidence="3" type="ORF">NRP21_07325</name>
</gene>
<keyword evidence="2" id="KW-1133">Transmembrane helix</keyword>
<sequence length="171" mass="18629">MSSNNSNDNSGLAIGIAFIGGFAIIFAAIIFALIAFVSLIFTAMAIVAWNKPLVIGKFRLEPEEARRFVYRGLAGMVFLPAFVMFCAVVFNVYIVDQAWGYLLIAGYAAGSLGIEILTAQDQPAQAQDAGNMVILPPQPSAAPPASQRPLPRQPQEPFRYASWDDEEETRK</sequence>
<evidence type="ECO:0000313" key="4">
    <source>
        <dbReference type="Proteomes" id="UP001524642"/>
    </source>
</evidence>
<feature type="transmembrane region" description="Helical" evidence="2">
    <location>
        <begin position="68"/>
        <end position="93"/>
    </location>
</feature>
<accession>A0ABT1X236</accession>
<dbReference type="RefSeq" id="WP_257715517.1">
    <property type="nucleotide sequence ID" value="NZ_JANJOU010000003.1"/>
</dbReference>
<evidence type="ECO:0000256" key="2">
    <source>
        <dbReference type="SAM" id="Phobius"/>
    </source>
</evidence>
<feature type="transmembrane region" description="Helical" evidence="2">
    <location>
        <begin position="14"/>
        <end position="47"/>
    </location>
</feature>
<proteinExistence type="predicted"/>
<evidence type="ECO:0000256" key="1">
    <source>
        <dbReference type="SAM" id="MobiDB-lite"/>
    </source>
</evidence>
<dbReference type="EMBL" id="JANJOU010000003">
    <property type="protein sequence ID" value="MCR0981856.1"/>
    <property type="molecule type" value="Genomic_DNA"/>
</dbReference>
<organism evidence="3 4">
    <name type="scientific">Roseomonas populi</name>
    <dbReference type="NCBI Taxonomy" id="3121582"/>
    <lineage>
        <taxon>Bacteria</taxon>
        <taxon>Pseudomonadati</taxon>
        <taxon>Pseudomonadota</taxon>
        <taxon>Alphaproteobacteria</taxon>
        <taxon>Acetobacterales</taxon>
        <taxon>Roseomonadaceae</taxon>
        <taxon>Roseomonas</taxon>
    </lineage>
</organism>
<name>A0ABT1X236_9PROT</name>